<protein>
    <submittedName>
        <fullName evidence="1">Uncharacterized protein</fullName>
    </submittedName>
</protein>
<dbReference type="AlphaFoldDB" id="A0AAD4V4V6"/>
<keyword evidence="2" id="KW-1185">Reference proteome</keyword>
<evidence type="ECO:0000313" key="2">
    <source>
        <dbReference type="Proteomes" id="UP001054821"/>
    </source>
</evidence>
<dbReference type="EMBL" id="JAJFAZ020000007">
    <property type="protein sequence ID" value="KAI5317893.1"/>
    <property type="molecule type" value="Genomic_DNA"/>
</dbReference>
<reference evidence="1 2" key="1">
    <citation type="journal article" date="2022" name="G3 (Bethesda)">
        <title>Whole-genome sequence and methylome profiling of the almond [Prunus dulcis (Mill.) D.A. Webb] cultivar 'Nonpareil'.</title>
        <authorList>
            <person name="D'Amico-Willman K.M."/>
            <person name="Ouma W.Z."/>
            <person name="Meulia T."/>
            <person name="Sideli G.M."/>
            <person name="Gradziel T.M."/>
            <person name="Fresnedo-Ramirez J."/>
        </authorList>
    </citation>
    <scope>NUCLEOTIDE SEQUENCE [LARGE SCALE GENOMIC DNA]</scope>
    <source>
        <strain evidence="1">Clone GOH B32 T37-40</strain>
    </source>
</reference>
<organism evidence="1 2">
    <name type="scientific">Prunus dulcis</name>
    <name type="common">Almond</name>
    <name type="synonym">Amygdalus dulcis</name>
    <dbReference type="NCBI Taxonomy" id="3755"/>
    <lineage>
        <taxon>Eukaryota</taxon>
        <taxon>Viridiplantae</taxon>
        <taxon>Streptophyta</taxon>
        <taxon>Embryophyta</taxon>
        <taxon>Tracheophyta</taxon>
        <taxon>Spermatophyta</taxon>
        <taxon>Magnoliopsida</taxon>
        <taxon>eudicotyledons</taxon>
        <taxon>Gunneridae</taxon>
        <taxon>Pentapetalae</taxon>
        <taxon>rosids</taxon>
        <taxon>fabids</taxon>
        <taxon>Rosales</taxon>
        <taxon>Rosaceae</taxon>
        <taxon>Amygdaloideae</taxon>
        <taxon>Amygdaleae</taxon>
        <taxon>Prunus</taxon>
    </lineage>
</organism>
<gene>
    <name evidence="1" type="ORF">L3X38_037600</name>
</gene>
<evidence type="ECO:0000313" key="1">
    <source>
        <dbReference type="EMBL" id="KAI5317893.1"/>
    </source>
</evidence>
<dbReference type="PANTHER" id="PTHR33223">
    <property type="entry name" value="CCHC-TYPE DOMAIN-CONTAINING PROTEIN"/>
    <property type="match status" value="1"/>
</dbReference>
<accession>A0AAD4V4V6</accession>
<sequence length="201" mass="23287">MGNNPYAMANQFQVFPPYNQFRPQAHEGVGAHFSRPHINQFIEVGGWNNLCINVNNPFLGNQAIDRDAVKQMIQDMVPYARRIGRSVYRGPYPEHFDQEEFSMGFKVSNFALFSGDRLQSTVKHIGPFTAQYAEIGHREALKLRLFSITLTWAAFSWYVKLPQNSIPNWQVMEQIFHEQFYRPKSEVSMANLGKRSQKPNE</sequence>
<dbReference type="PANTHER" id="PTHR33223:SF6">
    <property type="entry name" value="CCHC-TYPE DOMAIN-CONTAINING PROTEIN"/>
    <property type="match status" value="1"/>
</dbReference>
<proteinExistence type="predicted"/>
<dbReference type="Proteomes" id="UP001054821">
    <property type="component" value="Chromosome 7"/>
</dbReference>
<comment type="caution">
    <text evidence="1">The sequence shown here is derived from an EMBL/GenBank/DDBJ whole genome shotgun (WGS) entry which is preliminary data.</text>
</comment>
<name>A0AAD4V4V6_PRUDU</name>